<reference evidence="3" key="2">
    <citation type="journal article" date="2023" name="IMA Fungus">
        <title>Comparative genomic study of the Penicillium genus elucidates a diverse pangenome and 15 lateral gene transfer events.</title>
        <authorList>
            <person name="Petersen C."/>
            <person name="Sorensen T."/>
            <person name="Nielsen M.R."/>
            <person name="Sondergaard T.E."/>
            <person name="Sorensen J.L."/>
            <person name="Fitzpatrick D.A."/>
            <person name="Frisvad J.C."/>
            <person name="Nielsen K.L."/>
        </authorList>
    </citation>
    <scope>NUCLEOTIDE SEQUENCE</scope>
    <source>
        <strain evidence="3">IBT 21472</strain>
    </source>
</reference>
<dbReference type="PANTHER" id="PTHR36183">
    <property type="entry name" value="BETA-GLUCURONIDASE"/>
    <property type="match status" value="1"/>
</dbReference>
<comment type="caution">
    <text evidence="3">The sequence shown here is derived from an EMBL/GenBank/DDBJ whole genome shotgun (WGS) entry which is preliminary data.</text>
</comment>
<dbReference type="Gene3D" id="3.20.20.80">
    <property type="entry name" value="Glycosidases"/>
    <property type="match status" value="1"/>
</dbReference>
<sequence>MRSFSLAGFALLLDQVHCHINSLAVPKPLENSSPVSRDFQSFSIEFAFFPDYAGNQSHPNKFSKNLLGNFKSITGVLPKVRVGGTTQDKANYFPDQEEGIKLIFEKPTDDQPDQINYGPAFFESYHTLGNIHFFHGLNMNQNSSMAQLTEAAVVACQSIGPQLELYELGNEWNYASENYRSGNYSELDYVQEWNRKTSLVQAAVQKACPGLIPGFMAPSFILMDETDSSGWTAEELYKLGYDPKFLTRELSFHNYMGANAPSNPPAALQLQETLMNHTNIVSNLAAQIERSHNLAYLGHPYTLGELNSMANQGINGVTDVFGDALWLVDFSLWAVAHNFERLHFHQGLNYRYASWQPIVSEGELPATRPPYYGQIMVASAIGHAENAHIVNIPLSEDAEAAYAVYNGEKLSKLVAVNMRAHNATTTGSRPSREYKFKVAGDCHAKVERLIAPGCDSLEGVTFGGVSYDYSLLGGMPVVIDKREETLSAKSGVLSVDVPDSSAVLVSFF</sequence>
<organism evidence="3 4">
    <name type="scientific">Penicillium atrosanguineum</name>
    <dbReference type="NCBI Taxonomy" id="1132637"/>
    <lineage>
        <taxon>Eukaryota</taxon>
        <taxon>Fungi</taxon>
        <taxon>Dikarya</taxon>
        <taxon>Ascomycota</taxon>
        <taxon>Pezizomycotina</taxon>
        <taxon>Eurotiomycetes</taxon>
        <taxon>Eurotiomycetidae</taxon>
        <taxon>Eurotiales</taxon>
        <taxon>Aspergillaceae</taxon>
        <taxon>Penicillium</taxon>
    </lineage>
</organism>
<feature type="domain" description="Beta-glucuronidase C-terminal" evidence="2">
    <location>
        <begin position="401"/>
        <end position="504"/>
    </location>
</feature>
<dbReference type="AlphaFoldDB" id="A0A9W9PQY9"/>
<name>A0A9W9PQY9_9EURO</name>
<evidence type="ECO:0000313" key="3">
    <source>
        <dbReference type="EMBL" id="KAJ5307411.1"/>
    </source>
</evidence>
<proteinExistence type="predicted"/>
<dbReference type="InterPro" id="IPR017853">
    <property type="entry name" value="GH"/>
</dbReference>
<dbReference type="SUPFAM" id="SSF51445">
    <property type="entry name" value="(Trans)glycosidases"/>
    <property type="match status" value="1"/>
</dbReference>
<dbReference type="Proteomes" id="UP001147746">
    <property type="component" value="Unassembled WGS sequence"/>
</dbReference>
<protein>
    <recommendedName>
        <fullName evidence="2">Beta-glucuronidase C-terminal domain-containing protein</fullName>
    </recommendedName>
</protein>
<dbReference type="InterPro" id="IPR013780">
    <property type="entry name" value="Glyco_hydro_b"/>
</dbReference>
<dbReference type="InterPro" id="IPR031728">
    <property type="entry name" value="GlcAase_C"/>
</dbReference>
<dbReference type="Pfam" id="PF16862">
    <property type="entry name" value="Glyco_hydro_79C"/>
    <property type="match status" value="1"/>
</dbReference>
<evidence type="ECO:0000256" key="1">
    <source>
        <dbReference type="SAM" id="SignalP"/>
    </source>
</evidence>
<gene>
    <name evidence="3" type="ORF">N7476_008067</name>
</gene>
<feature type="signal peptide" evidence="1">
    <location>
        <begin position="1"/>
        <end position="18"/>
    </location>
</feature>
<reference evidence="3" key="1">
    <citation type="submission" date="2022-12" db="EMBL/GenBank/DDBJ databases">
        <authorList>
            <person name="Petersen C."/>
        </authorList>
    </citation>
    <scope>NUCLEOTIDE SEQUENCE</scope>
    <source>
        <strain evidence="3">IBT 21472</strain>
    </source>
</reference>
<dbReference type="InterPro" id="IPR052974">
    <property type="entry name" value="GH79_Enzymes"/>
</dbReference>
<accession>A0A9W9PQY9</accession>
<keyword evidence="1" id="KW-0732">Signal</keyword>
<dbReference type="EMBL" id="JAPZBO010000008">
    <property type="protein sequence ID" value="KAJ5307411.1"/>
    <property type="molecule type" value="Genomic_DNA"/>
</dbReference>
<evidence type="ECO:0000313" key="4">
    <source>
        <dbReference type="Proteomes" id="UP001147746"/>
    </source>
</evidence>
<dbReference type="PANTHER" id="PTHR36183:SF2">
    <property type="entry name" value="BETA-GLUCURONIDASE C-TERMINAL DOMAIN-CONTAINING PROTEIN"/>
    <property type="match status" value="1"/>
</dbReference>
<evidence type="ECO:0000259" key="2">
    <source>
        <dbReference type="Pfam" id="PF16862"/>
    </source>
</evidence>
<feature type="chain" id="PRO_5041194864" description="Beta-glucuronidase C-terminal domain-containing protein" evidence="1">
    <location>
        <begin position="19"/>
        <end position="508"/>
    </location>
</feature>
<dbReference type="Gene3D" id="2.60.40.1180">
    <property type="entry name" value="Golgi alpha-mannosidase II"/>
    <property type="match status" value="1"/>
</dbReference>
<keyword evidence="4" id="KW-1185">Reference proteome</keyword>